<keyword evidence="3" id="KW-1185">Reference proteome</keyword>
<sequence length="348" mass="40372">MSNNFSEIFKIHAFNGRLLLASSSVVIRYRKLSNQDARKLERKWNLIIWDYEKKRETVIQYFDVNDNYYIVATDVTGNICLFNSYDKSSYFVTVVCDLEPNNANKCPILIHPTLSGVIFANFKPVSKNSHTYISKNSGKTFEKIQHEDKKSDLKLNIPCKYSQKKYFPKEWIIMTTGSVTNIRNNIYTNFVSFDGGQIWKIIRFSNLGEAAINGGGTIVVVNGETNKIAYSFDEGKTYYQMPVFKNDDVLLNAFIVGTTINERIVVYGRNSNKSRLMIAYFDFRSLLKHSCQIDDYSPWSVIRSNKNCYRGQERVYLKKNINSMCFDNQTYTLNITKPCPCDLEDFQW</sequence>
<reference evidence="2 3" key="1">
    <citation type="journal article" date="2014" name="Genome Biol. Evol.">
        <title>The genome of the myxosporean Thelohanellus kitauei shows adaptations to nutrient acquisition within its fish host.</title>
        <authorList>
            <person name="Yang Y."/>
            <person name="Xiong J."/>
            <person name="Zhou Z."/>
            <person name="Huo F."/>
            <person name="Miao W."/>
            <person name="Ran C."/>
            <person name="Liu Y."/>
            <person name="Zhang J."/>
            <person name="Feng J."/>
            <person name="Wang M."/>
            <person name="Wang M."/>
            <person name="Wang L."/>
            <person name="Yao B."/>
        </authorList>
    </citation>
    <scope>NUCLEOTIDE SEQUENCE [LARGE SCALE GENOMIC DNA]</scope>
    <source>
        <strain evidence="2">Wuqing</strain>
    </source>
</reference>
<evidence type="ECO:0000259" key="1">
    <source>
        <dbReference type="Pfam" id="PF15901"/>
    </source>
</evidence>
<dbReference type="Proteomes" id="UP000031668">
    <property type="component" value="Unassembled WGS sequence"/>
</dbReference>
<dbReference type="AlphaFoldDB" id="A0A0C2MKV9"/>
<gene>
    <name evidence="2" type="ORF">RF11_06878</name>
</gene>
<organism evidence="2 3">
    <name type="scientific">Thelohanellus kitauei</name>
    <name type="common">Myxosporean</name>
    <dbReference type="NCBI Taxonomy" id="669202"/>
    <lineage>
        <taxon>Eukaryota</taxon>
        <taxon>Metazoa</taxon>
        <taxon>Cnidaria</taxon>
        <taxon>Myxozoa</taxon>
        <taxon>Myxosporea</taxon>
        <taxon>Bivalvulida</taxon>
        <taxon>Platysporina</taxon>
        <taxon>Myxobolidae</taxon>
        <taxon>Thelohanellus</taxon>
    </lineage>
</organism>
<dbReference type="EMBL" id="JWZT01005048">
    <property type="protein sequence ID" value="KII62241.1"/>
    <property type="molecule type" value="Genomic_DNA"/>
</dbReference>
<accession>A0A0C2MKV9</accession>
<dbReference type="PANTHER" id="PTHR12106">
    <property type="entry name" value="SORTILIN RELATED"/>
    <property type="match status" value="1"/>
</dbReference>
<name>A0A0C2MKV9_THEKT</name>
<dbReference type="Pfam" id="PF15901">
    <property type="entry name" value="Sortilin_C"/>
    <property type="match status" value="1"/>
</dbReference>
<dbReference type="GO" id="GO:0006892">
    <property type="term" value="P:post-Golgi vesicle-mediated transport"/>
    <property type="evidence" value="ECO:0007669"/>
    <property type="project" value="TreeGrafter"/>
</dbReference>
<protein>
    <submittedName>
        <fullName evidence="2">VPS10 domain-containing receptor SorCS1</fullName>
    </submittedName>
</protein>
<dbReference type="GO" id="GO:0005794">
    <property type="term" value="C:Golgi apparatus"/>
    <property type="evidence" value="ECO:0007669"/>
    <property type="project" value="TreeGrafter"/>
</dbReference>
<dbReference type="InterPro" id="IPR031777">
    <property type="entry name" value="Sortilin_C"/>
</dbReference>
<dbReference type="GO" id="GO:0016020">
    <property type="term" value="C:membrane"/>
    <property type="evidence" value="ECO:0007669"/>
    <property type="project" value="TreeGrafter"/>
</dbReference>
<evidence type="ECO:0000313" key="3">
    <source>
        <dbReference type="Proteomes" id="UP000031668"/>
    </source>
</evidence>
<proteinExistence type="predicted"/>
<comment type="caution">
    <text evidence="2">The sequence shown here is derived from an EMBL/GenBank/DDBJ whole genome shotgun (WGS) entry which is preliminary data.</text>
</comment>
<evidence type="ECO:0000313" key="2">
    <source>
        <dbReference type="EMBL" id="KII62241.1"/>
    </source>
</evidence>
<feature type="domain" description="Sortilin C-terminal" evidence="1">
    <location>
        <begin position="262"/>
        <end position="347"/>
    </location>
</feature>
<dbReference type="InterPro" id="IPR050310">
    <property type="entry name" value="VPS10-sortilin"/>
</dbReference>
<keyword evidence="2" id="KW-0675">Receptor</keyword>
<dbReference type="PANTHER" id="PTHR12106:SF27">
    <property type="entry name" value="SORTILIN-RELATED RECEPTOR"/>
    <property type="match status" value="1"/>
</dbReference>
<dbReference type="OrthoDB" id="6772950at2759"/>
<dbReference type="SUPFAM" id="SSF50939">
    <property type="entry name" value="Sialidases"/>
    <property type="match status" value="1"/>
</dbReference>
<dbReference type="InterPro" id="IPR036278">
    <property type="entry name" value="Sialidase_sf"/>
</dbReference>